<dbReference type="CDD" id="cd00446">
    <property type="entry name" value="GrpE"/>
    <property type="match status" value="1"/>
</dbReference>
<dbReference type="PANTHER" id="PTHR21237">
    <property type="entry name" value="GRPE PROTEIN"/>
    <property type="match status" value="1"/>
</dbReference>
<dbReference type="GO" id="GO:0042803">
    <property type="term" value="F:protein homodimerization activity"/>
    <property type="evidence" value="ECO:0007669"/>
    <property type="project" value="InterPro"/>
</dbReference>
<evidence type="ECO:0000313" key="7">
    <source>
        <dbReference type="EMBL" id="CAG5078361.1"/>
    </source>
</evidence>
<dbReference type="SUPFAM" id="SSF51064">
    <property type="entry name" value="Head domain of nucleotide exchange factor GrpE"/>
    <property type="match status" value="1"/>
</dbReference>
<evidence type="ECO:0000256" key="6">
    <source>
        <dbReference type="SAM" id="MobiDB-lite"/>
    </source>
</evidence>
<dbReference type="EMBL" id="OU015584">
    <property type="protein sequence ID" value="CAG5078361.1"/>
    <property type="molecule type" value="Genomic_DNA"/>
</dbReference>
<dbReference type="KEGG" id="ptan:CRYO30217_00651"/>
<dbReference type="SUPFAM" id="SSF58014">
    <property type="entry name" value="Coiled-coil domain of nucleotide exchange factor GrpE"/>
    <property type="match status" value="1"/>
</dbReference>
<protein>
    <recommendedName>
        <fullName evidence="3 4">Protein GrpE</fullName>
    </recommendedName>
    <alternativeName>
        <fullName evidence="3">HSP-70 cofactor</fullName>
    </alternativeName>
</protein>
<dbReference type="InterPro" id="IPR009012">
    <property type="entry name" value="GrpE_head"/>
</dbReference>
<dbReference type="GO" id="GO:0051087">
    <property type="term" value="F:protein-folding chaperone binding"/>
    <property type="evidence" value="ECO:0007669"/>
    <property type="project" value="InterPro"/>
</dbReference>
<feature type="region of interest" description="Disordered" evidence="6">
    <location>
        <begin position="1"/>
        <end position="43"/>
    </location>
</feature>
<dbReference type="InterPro" id="IPR013805">
    <property type="entry name" value="GrpE_CC"/>
</dbReference>
<accession>A0A916JKE7</accession>
<dbReference type="PROSITE" id="PS01071">
    <property type="entry name" value="GRPE"/>
    <property type="match status" value="1"/>
</dbReference>
<dbReference type="AlphaFoldDB" id="A0A916JKE7"/>
<feature type="compositionally biased region" description="Acidic residues" evidence="6">
    <location>
        <begin position="25"/>
        <end position="40"/>
    </location>
</feature>
<keyword evidence="3 4" id="KW-0346">Stress response</keyword>
<gene>
    <name evidence="3 7" type="primary">grpE</name>
    <name evidence="7" type="ORF">CRYO30217_00651</name>
</gene>
<dbReference type="Gene3D" id="2.30.22.10">
    <property type="entry name" value="Head domain of nucleotide exchange factor GrpE"/>
    <property type="match status" value="1"/>
</dbReference>
<dbReference type="GO" id="GO:0006457">
    <property type="term" value="P:protein folding"/>
    <property type="evidence" value="ECO:0007669"/>
    <property type="project" value="InterPro"/>
</dbReference>
<sequence>MSKENVEKKAEEQEEVTSAQNDSDSKEEETVETEPTEELSELEKKEMEYKELHDKYIRLFSEFDNFRKRTAKEKLDLMASAGGDIMKEMLPILDDFERAMANNQNAEDIESIKEGFNLIHNKLIHNLTNKGLKPMESMHEEFDVNKHEALTQIPAPSEDLKGKVVDVVEKGYLLNDKVLRFAKVVVGQ</sequence>
<organism evidence="7 8">
    <name type="scientific">Parvicella tangerina</name>
    <dbReference type="NCBI Taxonomy" id="2829795"/>
    <lineage>
        <taxon>Bacteria</taxon>
        <taxon>Pseudomonadati</taxon>
        <taxon>Bacteroidota</taxon>
        <taxon>Flavobacteriia</taxon>
        <taxon>Flavobacteriales</taxon>
        <taxon>Parvicellaceae</taxon>
        <taxon>Parvicella</taxon>
    </lineage>
</organism>
<dbReference type="GO" id="GO:0005737">
    <property type="term" value="C:cytoplasm"/>
    <property type="evidence" value="ECO:0007669"/>
    <property type="project" value="UniProtKB-SubCell"/>
</dbReference>
<dbReference type="PANTHER" id="PTHR21237:SF23">
    <property type="entry name" value="GRPE PROTEIN HOMOLOG, MITOCHONDRIAL"/>
    <property type="match status" value="1"/>
</dbReference>
<dbReference type="InterPro" id="IPR000740">
    <property type="entry name" value="GrpE"/>
</dbReference>
<dbReference type="Proteomes" id="UP000683507">
    <property type="component" value="Chromosome"/>
</dbReference>
<comment type="similarity">
    <text evidence="1 3 5">Belongs to the GrpE family.</text>
</comment>
<keyword evidence="8" id="KW-1185">Reference proteome</keyword>
<reference evidence="7" key="1">
    <citation type="submission" date="2021-04" db="EMBL/GenBank/DDBJ databases">
        <authorList>
            <person name="Rodrigo-Torres L."/>
            <person name="Arahal R. D."/>
            <person name="Lucena T."/>
        </authorList>
    </citation>
    <scope>NUCLEOTIDE SEQUENCE</scope>
    <source>
        <strain evidence="7">AS29M-1</strain>
    </source>
</reference>
<dbReference type="Gene3D" id="3.90.20.20">
    <property type="match status" value="1"/>
</dbReference>
<name>A0A916JKE7_9FLAO</name>
<evidence type="ECO:0000256" key="1">
    <source>
        <dbReference type="ARBA" id="ARBA00009054"/>
    </source>
</evidence>
<evidence type="ECO:0000256" key="5">
    <source>
        <dbReference type="RuleBase" id="RU004478"/>
    </source>
</evidence>
<dbReference type="RefSeq" id="WP_258540880.1">
    <property type="nucleotide sequence ID" value="NZ_OU015584.1"/>
</dbReference>
<evidence type="ECO:0000256" key="4">
    <source>
        <dbReference type="RuleBase" id="RU000639"/>
    </source>
</evidence>
<evidence type="ECO:0000256" key="2">
    <source>
        <dbReference type="ARBA" id="ARBA00023186"/>
    </source>
</evidence>
<comment type="function">
    <text evidence="3 4">Participates actively in the response to hyperosmotic and heat shock by preventing the aggregation of stress-denatured proteins, in association with DnaK and GrpE. It is the nucleotide exchange factor for DnaK and may function as a thermosensor. Unfolded proteins bind initially to DnaJ; upon interaction with the DnaJ-bound protein, DnaK hydrolyzes its bound ATP, resulting in the formation of a stable complex. GrpE releases ADP from DnaK; ATP binding to DnaK triggers the release of the substrate protein, thus completing the reaction cycle. Several rounds of ATP-dependent interactions between DnaJ, DnaK and GrpE are required for fully efficient folding.</text>
</comment>
<feature type="compositionally biased region" description="Basic and acidic residues" evidence="6">
    <location>
        <begin position="1"/>
        <end position="11"/>
    </location>
</feature>
<dbReference type="PRINTS" id="PR00773">
    <property type="entry name" value="GRPEPROTEIN"/>
</dbReference>
<keyword evidence="3" id="KW-0963">Cytoplasm</keyword>
<evidence type="ECO:0000256" key="3">
    <source>
        <dbReference type="HAMAP-Rule" id="MF_01151"/>
    </source>
</evidence>
<dbReference type="GO" id="GO:0000774">
    <property type="term" value="F:adenyl-nucleotide exchange factor activity"/>
    <property type="evidence" value="ECO:0007669"/>
    <property type="project" value="InterPro"/>
</dbReference>
<evidence type="ECO:0000313" key="8">
    <source>
        <dbReference type="Proteomes" id="UP000683507"/>
    </source>
</evidence>
<dbReference type="Pfam" id="PF01025">
    <property type="entry name" value="GrpE"/>
    <property type="match status" value="1"/>
</dbReference>
<dbReference type="GO" id="GO:0051082">
    <property type="term" value="F:unfolded protein binding"/>
    <property type="evidence" value="ECO:0007669"/>
    <property type="project" value="TreeGrafter"/>
</dbReference>
<keyword evidence="2 3" id="KW-0143">Chaperone</keyword>
<proteinExistence type="inferred from homology"/>
<dbReference type="HAMAP" id="MF_01151">
    <property type="entry name" value="GrpE"/>
    <property type="match status" value="1"/>
</dbReference>
<comment type="subunit">
    <text evidence="3">Homodimer.</text>
</comment>
<comment type="subcellular location">
    <subcellularLocation>
        <location evidence="3">Cytoplasm</location>
    </subcellularLocation>
</comment>